<evidence type="ECO:0000256" key="1">
    <source>
        <dbReference type="SAM" id="MobiDB-lite"/>
    </source>
</evidence>
<dbReference type="OrthoDB" id="290569at2"/>
<name>A0A5C6CFU4_9BACT</name>
<dbReference type="EMBL" id="SJPT01000006">
    <property type="protein sequence ID" value="TWU21569.1"/>
    <property type="molecule type" value="Genomic_DNA"/>
</dbReference>
<dbReference type="RefSeq" id="WP_146595883.1">
    <property type="nucleotide sequence ID" value="NZ_SJPT01000006.1"/>
</dbReference>
<sequence length="244" mass="27058">MTKTLRLTQTFFAFAVCGAMSLSDDRTFAQGTGQTAHDHSGHGHADHGHADHGHSEHEHADHGHSDHGHAGEGLAFYLPEWNSMHFDDANKAAQHAATLKQLGCEVKQGSHAGHIDVTFRAAMWKELKVKDHNMAQQWATWLSQSGFDVSHSHADPAYFSGPEAVEFRMLNWKKTHGNGAANEQQFVTALRQIGCEVRLNSHDGHSDIAYRAPTWRAVHLADPMAAEQLIGWLNQNGFETHHSR</sequence>
<evidence type="ECO:0000313" key="3">
    <source>
        <dbReference type="Proteomes" id="UP000316304"/>
    </source>
</evidence>
<dbReference type="AlphaFoldDB" id="A0A5C6CFU4"/>
<reference evidence="2 3" key="1">
    <citation type="submission" date="2019-02" db="EMBL/GenBank/DDBJ databases">
        <title>Deep-cultivation of Planctomycetes and their phenomic and genomic characterization uncovers novel biology.</title>
        <authorList>
            <person name="Wiegand S."/>
            <person name="Jogler M."/>
            <person name="Boedeker C."/>
            <person name="Pinto D."/>
            <person name="Vollmers J."/>
            <person name="Rivas-Marin E."/>
            <person name="Kohn T."/>
            <person name="Peeters S.H."/>
            <person name="Heuer A."/>
            <person name="Rast P."/>
            <person name="Oberbeckmann S."/>
            <person name="Bunk B."/>
            <person name="Jeske O."/>
            <person name="Meyerdierks A."/>
            <person name="Storesund J.E."/>
            <person name="Kallscheuer N."/>
            <person name="Luecker S."/>
            <person name="Lage O.M."/>
            <person name="Pohl T."/>
            <person name="Merkel B.J."/>
            <person name="Hornburger P."/>
            <person name="Mueller R.-W."/>
            <person name="Bruemmer F."/>
            <person name="Labrenz M."/>
            <person name="Spormann A.M."/>
            <person name="Op Den Camp H."/>
            <person name="Overmann J."/>
            <person name="Amann R."/>
            <person name="Jetten M.S.M."/>
            <person name="Mascher T."/>
            <person name="Medema M.H."/>
            <person name="Devos D.P."/>
            <person name="Kaster A.-K."/>
            <person name="Ovreas L."/>
            <person name="Rohde M."/>
            <person name="Galperin M.Y."/>
            <person name="Jogler C."/>
        </authorList>
    </citation>
    <scope>NUCLEOTIDE SEQUENCE [LARGE SCALE GENOMIC DNA]</scope>
    <source>
        <strain evidence="2 3">Pla52o</strain>
    </source>
</reference>
<feature type="region of interest" description="Disordered" evidence="1">
    <location>
        <begin position="29"/>
        <end position="68"/>
    </location>
</feature>
<comment type="caution">
    <text evidence="2">The sequence shown here is derived from an EMBL/GenBank/DDBJ whole genome shotgun (WGS) entry which is preliminary data.</text>
</comment>
<feature type="compositionally biased region" description="Basic and acidic residues" evidence="1">
    <location>
        <begin position="36"/>
        <end position="68"/>
    </location>
</feature>
<dbReference type="Proteomes" id="UP000316304">
    <property type="component" value="Unassembled WGS sequence"/>
</dbReference>
<evidence type="ECO:0000313" key="2">
    <source>
        <dbReference type="EMBL" id="TWU21569.1"/>
    </source>
</evidence>
<protein>
    <recommendedName>
        <fullName evidence="4">Secreted protein</fullName>
    </recommendedName>
</protein>
<keyword evidence="3" id="KW-1185">Reference proteome</keyword>
<organism evidence="2 3">
    <name type="scientific">Novipirellula galeiformis</name>
    <dbReference type="NCBI Taxonomy" id="2528004"/>
    <lineage>
        <taxon>Bacteria</taxon>
        <taxon>Pseudomonadati</taxon>
        <taxon>Planctomycetota</taxon>
        <taxon>Planctomycetia</taxon>
        <taxon>Pirellulales</taxon>
        <taxon>Pirellulaceae</taxon>
        <taxon>Novipirellula</taxon>
    </lineage>
</organism>
<proteinExistence type="predicted"/>
<evidence type="ECO:0008006" key="4">
    <source>
        <dbReference type="Google" id="ProtNLM"/>
    </source>
</evidence>
<gene>
    <name evidence="2" type="ORF">Pla52o_37560</name>
</gene>
<accession>A0A5C6CFU4</accession>